<dbReference type="EMBL" id="KP027447">
    <property type="protein sequence ID" value="AJA42239.1"/>
    <property type="molecule type" value="Genomic_DNA"/>
</dbReference>
<name>A0A0D3MVE0_9CAUD</name>
<protein>
    <submittedName>
        <fullName evidence="1">Uncharacterized protein</fullName>
    </submittedName>
</protein>
<evidence type="ECO:0000313" key="1">
    <source>
        <dbReference type="EMBL" id="AJA42239.1"/>
    </source>
</evidence>
<accession>A0A0D3MVE0</accession>
<organism evidence="1 2">
    <name type="scientific">Staphylococcus phage vB_SepM_ phiIPLA-C1C</name>
    <dbReference type="NCBI Taxonomy" id="1572704"/>
    <lineage>
        <taxon>Viruses</taxon>
        <taxon>Duplodnaviria</taxon>
        <taxon>Heunggongvirae</taxon>
        <taxon>Uroviricota</taxon>
        <taxon>Caudoviricetes</taxon>
        <taxon>Herelleviridae</taxon>
        <taxon>Twortvirinae</taxon>
        <taxon>Sepunavirus</taxon>
        <taxon>Sepunavirus IPLAC1C</taxon>
    </lineage>
</organism>
<evidence type="ECO:0000313" key="2">
    <source>
        <dbReference type="Proteomes" id="UP000032689"/>
    </source>
</evidence>
<dbReference type="KEGG" id="vg:26640936"/>
<dbReference type="OrthoDB" id="16606at10239"/>
<proteinExistence type="predicted"/>
<dbReference type="RefSeq" id="YP_009214519.1">
    <property type="nucleotide sequence ID" value="NC_028962.1"/>
</dbReference>
<dbReference type="Proteomes" id="UP000032689">
    <property type="component" value="Segment"/>
</dbReference>
<keyword evidence="2" id="KW-1185">Reference proteome</keyword>
<sequence>MDRKEALVLMNKAETLFKKYDDFKYVEDLYDPIKILNQKEDTRPDSESTSFQLEFSYKSTNYILGYNNSALTVIDKSQGLEHPIVYNVNSFEEVINLLEKDEE</sequence>
<reference evidence="1 2" key="1">
    <citation type="journal article" date="2015" name="Appl. Environ. Microbiol.">
        <title>Two Phages, phiIPLA-RODI and phiIPLA-C1C, Lyse Mono- and Dual-Species Staphylococcal Biofilms.</title>
        <authorList>
            <person name="Gutierrez D."/>
            <person name="Vandenheuvel D."/>
            <person name="Martinez B."/>
            <person name="Rodriguez A."/>
            <person name="Lavigne R."/>
            <person name="Garcia P."/>
        </authorList>
    </citation>
    <scope>NUCLEOTIDE SEQUENCE [LARGE SCALE GENOMIC DNA]</scope>
</reference>
<dbReference type="GeneID" id="26640936"/>